<keyword evidence="3" id="KW-0677">Repeat</keyword>
<feature type="compositionally biased region" description="Acidic residues" evidence="8">
    <location>
        <begin position="20"/>
        <end position="42"/>
    </location>
</feature>
<feature type="region of interest" description="Disordered" evidence="8">
    <location>
        <begin position="505"/>
        <end position="552"/>
    </location>
</feature>
<keyword evidence="6" id="KW-0539">Nucleus</keyword>
<keyword evidence="10" id="KW-1185">Reference proteome</keyword>
<evidence type="ECO:0000256" key="7">
    <source>
        <dbReference type="PROSITE-ProRule" id="PRU00042"/>
    </source>
</evidence>
<dbReference type="RefSeq" id="XP_025414787.1">
    <property type="nucleotide sequence ID" value="XM_025559002.1"/>
</dbReference>
<evidence type="ECO:0000256" key="1">
    <source>
        <dbReference type="ARBA" id="ARBA00004123"/>
    </source>
</evidence>
<dbReference type="InterPro" id="IPR036236">
    <property type="entry name" value="Znf_C2H2_sf"/>
</dbReference>
<dbReference type="Gene3D" id="3.30.160.60">
    <property type="entry name" value="Classic Zinc Finger"/>
    <property type="match status" value="1"/>
</dbReference>
<accession>A0A8B8FVE1</accession>
<dbReference type="InterPro" id="IPR050888">
    <property type="entry name" value="ZnF_C2H2-type_TF"/>
</dbReference>
<keyword evidence="5" id="KW-0862">Zinc</keyword>
<feature type="compositionally biased region" description="Low complexity" evidence="8">
    <location>
        <begin position="162"/>
        <end position="171"/>
    </location>
</feature>
<feature type="compositionally biased region" description="Low complexity" evidence="8">
    <location>
        <begin position="104"/>
        <end position="116"/>
    </location>
</feature>
<evidence type="ECO:0000313" key="11">
    <source>
        <dbReference type="RefSeq" id="XP_025414787.1"/>
    </source>
</evidence>
<keyword evidence="4 7" id="KW-0863">Zinc-finger</keyword>
<organism evidence="10 11">
    <name type="scientific">Sipha flava</name>
    <name type="common">yellow sugarcane aphid</name>
    <dbReference type="NCBI Taxonomy" id="143950"/>
    <lineage>
        <taxon>Eukaryota</taxon>
        <taxon>Metazoa</taxon>
        <taxon>Ecdysozoa</taxon>
        <taxon>Arthropoda</taxon>
        <taxon>Hexapoda</taxon>
        <taxon>Insecta</taxon>
        <taxon>Pterygota</taxon>
        <taxon>Neoptera</taxon>
        <taxon>Paraneoptera</taxon>
        <taxon>Hemiptera</taxon>
        <taxon>Sternorrhyncha</taxon>
        <taxon>Aphidomorpha</taxon>
        <taxon>Aphidoidea</taxon>
        <taxon>Aphididae</taxon>
        <taxon>Sipha</taxon>
    </lineage>
</organism>
<dbReference type="GO" id="GO:0005634">
    <property type="term" value="C:nucleus"/>
    <property type="evidence" value="ECO:0007669"/>
    <property type="project" value="UniProtKB-SubCell"/>
</dbReference>
<evidence type="ECO:0000256" key="3">
    <source>
        <dbReference type="ARBA" id="ARBA00022737"/>
    </source>
</evidence>
<keyword evidence="2" id="KW-0479">Metal-binding</keyword>
<name>A0A8B8FVE1_9HEMI</name>
<evidence type="ECO:0000256" key="8">
    <source>
        <dbReference type="SAM" id="MobiDB-lite"/>
    </source>
</evidence>
<proteinExistence type="predicted"/>
<dbReference type="GeneID" id="112686628"/>
<dbReference type="Pfam" id="PF00096">
    <property type="entry name" value="zf-C2H2"/>
    <property type="match status" value="1"/>
</dbReference>
<gene>
    <name evidence="11" type="primary">LOC112686628</name>
</gene>
<dbReference type="AlphaFoldDB" id="A0A8B8FVE1"/>
<sequence length="793" mass="88383">MVKTSKKKNIKTEIKKLEMEEISWDSNEESEDDDMIGDDDCKDPDYVIPGVRNRNISSISDEDCVEPKEDNNDENDEQSRNDAVTVQPQAAEKSIKVTLKKTRSCSSSSSRESTQSFKVVRSDVLNESKSVSGEDGDNENENDKVLPEEEDENKNNSEDNSEISTNNSSSNKNFFNDIIDNIIISSDDSEKSFFERSSTITPVKNENKEENPTCVNYNIEISSDESEKSFSGRSSPVVPVKDEKKDDKTISVVSIENLKTENTLQNSSMEKKEECKLKVKLLKEEFLKEDNDEIVITKNDVKDGVTTSKSQNEAEVKEPVKELKFKVNVRSSDELYAPHKSNLINIPPVQLDGQPNFLSQNGAPFPLPQFVSCDVCGIQFDSAELLGEHKVAMKHFKCTFKECEHLVLSSQQEFLDHQRLIHSIMPSPVQQLAHQVQSLPTMGFDQILQSGVPPLPDNLPPRGIPNLYTQSLRMPSQPVPMQRSIRPIIRPNTSHLSTRGRNILRGTRGRPVSMNTTRGGSIKRPASMPLRGSPALKRTPTDRSYSNNLKQSPQVVKCLSQSLTKPVSSAHKSLPNSSQQDVVNLFSKRGLTISTVETSGKNSVNLPLGVSLNSAVTIIPTSPLKVPNNVPAKVANQTSYKVSIVQKKSVDTVDLTGPEPKLWPCEVCSKTYTTIDLLYEHVSTLHKSHIFSYKCNLCKSSFPNPEMLRRHKLVNHKQETNSSIPFVIPILDITNSSTVAKLQSMGVTNYVPVAQLDSHGSQYGMPIMNISRPGTIDGLKYTNFFNLGSIRKL</sequence>
<feature type="compositionally biased region" description="Polar residues" evidence="8">
    <location>
        <begin position="542"/>
        <end position="552"/>
    </location>
</feature>
<dbReference type="Proteomes" id="UP000694846">
    <property type="component" value="Unplaced"/>
</dbReference>
<comment type="subcellular location">
    <subcellularLocation>
        <location evidence="1">Nucleus</location>
    </subcellularLocation>
</comment>
<evidence type="ECO:0000256" key="5">
    <source>
        <dbReference type="ARBA" id="ARBA00022833"/>
    </source>
</evidence>
<evidence type="ECO:0000313" key="10">
    <source>
        <dbReference type="Proteomes" id="UP000694846"/>
    </source>
</evidence>
<evidence type="ECO:0000256" key="2">
    <source>
        <dbReference type="ARBA" id="ARBA00022723"/>
    </source>
</evidence>
<dbReference type="SMART" id="SM00355">
    <property type="entry name" value="ZnF_C2H2"/>
    <property type="match status" value="4"/>
</dbReference>
<evidence type="ECO:0000256" key="6">
    <source>
        <dbReference type="ARBA" id="ARBA00023242"/>
    </source>
</evidence>
<evidence type="ECO:0000256" key="4">
    <source>
        <dbReference type="ARBA" id="ARBA00022771"/>
    </source>
</evidence>
<feature type="domain" description="C2H2-type" evidence="9">
    <location>
        <begin position="693"/>
        <end position="721"/>
    </location>
</feature>
<dbReference type="OrthoDB" id="5982876at2759"/>
<evidence type="ECO:0000259" key="9">
    <source>
        <dbReference type="PROSITE" id="PS50157"/>
    </source>
</evidence>
<feature type="compositionally biased region" description="Basic and acidic residues" evidence="8">
    <location>
        <begin position="141"/>
        <end position="157"/>
    </location>
</feature>
<dbReference type="GO" id="GO:0008270">
    <property type="term" value="F:zinc ion binding"/>
    <property type="evidence" value="ECO:0007669"/>
    <property type="project" value="UniProtKB-KW"/>
</dbReference>
<reference evidence="11" key="1">
    <citation type="submission" date="2025-08" db="UniProtKB">
        <authorList>
            <consortium name="RefSeq"/>
        </authorList>
    </citation>
    <scope>IDENTIFICATION</scope>
    <source>
        <tissue evidence="11">Whole body</tissue>
    </source>
</reference>
<protein>
    <submittedName>
        <fullName evidence="11">Uncharacterized protein LOC112686628 isoform X1</fullName>
    </submittedName>
</protein>
<feature type="region of interest" description="Disordered" evidence="8">
    <location>
        <begin position="19"/>
        <end position="171"/>
    </location>
</feature>
<dbReference type="PANTHER" id="PTHR24406">
    <property type="entry name" value="TRANSCRIPTIONAL REPRESSOR CTCFL-RELATED"/>
    <property type="match status" value="1"/>
</dbReference>
<dbReference type="InterPro" id="IPR013087">
    <property type="entry name" value="Znf_C2H2_type"/>
</dbReference>
<feature type="region of interest" description="Disordered" evidence="8">
    <location>
        <begin position="223"/>
        <end position="243"/>
    </location>
</feature>
<dbReference type="PROSITE" id="PS50157">
    <property type="entry name" value="ZINC_FINGER_C2H2_2"/>
    <property type="match status" value="1"/>
</dbReference>
<dbReference type="SUPFAM" id="SSF57667">
    <property type="entry name" value="beta-beta-alpha zinc fingers"/>
    <property type="match status" value="1"/>
</dbReference>
<dbReference type="PROSITE" id="PS00028">
    <property type="entry name" value="ZINC_FINGER_C2H2_1"/>
    <property type="match status" value="3"/>
</dbReference>